<sequence>DDQSKNVLRRQRYWAEKLVGHLFRYQSPQTSCAEISYIVIRNRLNDMRNDLFNVADKVWLKDGFKSGKDFELRHKWGLNKFRWVVNKRFEVKKTPLIGFEYDQKRRCDVSVGRQLYSFFSCLNFNKVIDAINHAAVFIRYAIDYIRDVCLMDAPESLGDLTSLIEFTISLVFSASPRLCDFCLPQSYLIKRYLKNRSMGQLVKTLINDLSETGCDSLVVIYYRGEGVSRFAELARDGAKMLKYNSSEEFRSSLWKIVSPVASERKAAAYAISSCNEVEDNQNKISEDNPESAEEIQAWFQKITDSPHADEKAKIIQHWFRSVLIRKQKSRKYVRDTTLDKIYNDISNFCNNVLHWEAATKLKGKSVVRKYIMLLKGDAVDLIVKLEKMQNEMDTIQNKLKKLIQSNTSGEKTIESCINLEDDLRFKHYDDVKFALDSLSTTENAVQHEKANIEWLENELQKTNCIINNVSKWIDECKTVTK</sequence>
<reference evidence="2" key="1">
    <citation type="submission" date="2021-06" db="EMBL/GenBank/DDBJ databases">
        <authorList>
            <person name="Kallberg Y."/>
            <person name="Tangrot J."/>
            <person name="Rosling A."/>
        </authorList>
    </citation>
    <scope>NUCLEOTIDE SEQUENCE</scope>
    <source>
        <strain evidence="2">IN212</strain>
    </source>
</reference>
<comment type="caution">
    <text evidence="2">The sequence shown here is derived from an EMBL/GenBank/DDBJ whole genome shotgun (WGS) entry which is preliminary data.</text>
</comment>
<dbReference type="EMBL" id="CAJVPZ010023766">
    <property type="protein sequence ID" value="CAG8716693.1"/>
    <property type="molecule type" value="Genomic_DNA"/>
</dbReference>
<evidence type="ECO:0000313" key="2">
    <source>
        <dbReference type="EMBL" id="CAG8716693.1"/>
    </source>
</evidence>
<gene>
    <name evidence="2" type="ORF">RFULGI_LOCUS11191</name>
</gene>
<dbReference type="AlphaFoldDB" id="A0A9N9I2G3"/>
<evidence type="ECO:0000313" key="3">
    <source>
        <dbReference type="Proteomes" id="UP000789396"/>
    </source>
</evidence>
<keyword evidence="3" id="KW-1185">Reference proteome</keyword>
<feature type="non-terminal residue" evidence="2">
    <location>
        <position position="481"/>
    </location>
</feature>
<protein>
    <submittedName>
        <fullName evidence="2">5923_t:CDS:1</fullName>
    </submittedName>
</protein>
<evidence type="ECO:0000256" key="1">
    <source>
        <dbReference type="SAM" id="Coils"/>
    </source>
</evidence>
<name>A0A9N9I2G3_9GLOM</name>
<dbReference type="OrthoDB" id="2349523at2759"/>
<accession>A0A9N9I2G3</accession>
<organism evidence="2 3">
    <name type="scientific">Racocetra fulgida</name>
    <dbReference type="NCBI Taxonomy" id="60492"/>
    <lineage>
        <taxon>Eukaryota</taxon>
        <taxon>Fungi</taxon>
        <taxon>Fungi incertae sedis</taxon>
        <taxon>Mucoromycota</taxon>
        <taxon>Glomeromycotina</taxon>
        <taxon>Glomeromycetes</taxon>
        <taxon>Diversisporales</taxon>
        <taxon>Gigasporaceae</taxon>
        <taxon>Racocetra</taxon>
    </lineage>
</organism>
<proteinExistence type="predicted"/>
<keyword evidence="1" id="KW-0175">Coiled coil</keyword>
<feature type="coiled-coil region" evidence="1">
    <location>
        <begin position="378"/>
        <end position="405"/>
    </location>
</feature>
<dbReference type="Proteomes" id="UP000789396">
    <property type="component" value="Unassembled WGS sequence"/>
</dbReference>